<feature type="non-terminal residue" evidence="2">
    <location>
        <position position="1"/>
    </location>
</feature>
<sequence>KSREFVQSDESSSDEDVNKPSKSRLSGDSDVSGSPEPEPPKTIGSDSSTAEDAVRRTDSDDYSDNGQSRTKHRKTNSSDQSSTESSVEDRARSPSDSDDDEVEKTSLKATKRKRIVSSDEDGSENNRAVENNADFGENGIDEDAGFAITDDD</sequence>
<dbReference type="Proteomes" id="UP000271087">
    <property type="component" value="Unassembled WGS sequence"/>
</dbReference>
<feature type="compositionally biased region" description="Polar residues" evidence="1">
    <location>
        <begin position="23"/>
        <end position="32"/>
    </location>
</feature>
<reference evidence="2 3" key="1">
    <citation type="submission" date="2018-08" db="EMBL/GenBank/DDBJ databases">
        <authorList>
            <person name="Laetsch R D."/>
            <person name="Stevens L."/>
            <person name="Kumar S."/>
            <person name="Blaxter L. M."/>
        </authorList>
    </citation>
    <scope>NUCLEOTIDE SEQUENCE [LARGE SCALE GENOMIC DNA]</scope>
</reference>
<dbReference type="AlphaFoldDB" id="A0A3P7K890"/>
<evidence type="ECO:0000256" key="1">
    <source>
        <dbReference type="SAM" id="MobiDB-lite"/>
    </source>
</evidence>
<evidence type="ECO:0000313" key="3">
    <source>
        <dbReference type="Proteomes" id="UP000271087"/>
    </source>
</evidence>
<feature type="region of interest" description="Disordered" evidence="1">
    <location>
        <begin position="1"/>
        <end position="152"/>
    </location>
</feature>
<proteinExistence type="predicted"/>
<keyword evidence="3" id="KW-1185">Reference proteome</keyword>
<gene>
    <name evidence="2" type="ORF">NOO_LOCUS10061</name>
</gene>
<evidence type="ECO:0000313" key="2">
    <source>
        <dbReference type="EMBL" id="VDM93782.1"/>
    </source>
</evidence>
<dbReference type="EMBL" id="UYRW01005412">
    <property type="protein sequence ID" value="VDM93782.1"/>
    <property type="molecule type" value="Genomic_DNA"/>
</dbReference>
<feature type="compositionally biased region" description="Acidic residues" evidence="1">
    <location>
        <begin position="139"/>
        <end position="152"/>
    </location>
</feature>
<protein>
    <submittedName>
        <fullName evidence="2">Uncharacterized protein</fullName>
    </submittedName>
</protein>
<name>A0A3P7K890_ONCOC</name>
<organism evidence="2 3">
    <name type="scientific">Onchocerca ochengi</name>
    <name type="common">Filarial nematode worm</name>
    <dbReference type="NCBI Taxonomy" id="42157"/>
    <lineage>
        <taxon>Eukaryota</taxon>
        <taxon>Metazoa</taxon>
        <taxon>Ecdysozoa</taxon>
        <taxon>Nematoda</taxon>
        <taxon>Chromadorea</taxon>
        <taxon>Rhabditida</taxon>
        <taxon>Spirurina</taxon>
        <taxon>Spiruromorpha</taxon>
        <taxon>Filarioidea</taxon>
        <taxon>Onchocercidae</taxon>
        <taxon>Onchocerca</taxon>
    </lineage>
</organism>
<accession>A0A3P7K890</accession>